<feature type="transmembrane region" description="Helical" evidence="2">
    <location>
        <begin position="374"/>
        <end position="393"/>
    </location>
</feature>
<organism evidence="3 4">
    <name type="scientific">Decorospora gaudefroyi</name>
    <dbReference type="NCBI Taxonomy" id="184978"/>
    <lineage>
        <taxon>Eukaryota</taxon>
        <taxon>Fungi</taxon>
        <taxon>Dikarya</taxon>
        <taxon>Ascomycota</taxon>
        <taxon>Pezizomycotina</taxon>
        <taxon>Dothideomycetes</taxon>
        <taxon>Pleosporomycetidae</taxon>
        <taxon>Pleosporales</taxon>
        <taxon>Pleosporineae</taxon>
        <taxon>Pleosporaceae</taxon>
        <taxon>Decorospora</taxon>
    </lineage>
</organism>
<feature type="transmembrane region" description="Helical" evidence="2">
    <location>
        <begin position="474"/>
        <end position="496"/>
    </location>
</feature>
<keyword evidence="2" id="KW-0472">Membrane</keyword>
<dbReference type="OrthoDB" id="3560543at2759"/>
<evidence type="ECO:0000256" key="2">
    <source>
        <dbReference type="SAM" id="Phobius"/>
    </source>
</evidence>
<evidence type="ECO:0000313" key="4">
    <source>
        <dbReference type="Proteomes" id="UP000800040"/>
    </source>
</evidence>
<sequence>MSPQISASVPLENSIPEMPARSSTLHETEDVGVVSSDISLRHRTSSAKPDMTTAASTANNNVLQIGERPGQHEQNASNVKSQVVFGNSNSGLQAGIIYGNIHDVTFNYAESQSIFGGLAQGTRPLDDSTLDVLARRARVQAGRKLPRQGSSRLLETPNSSTAALQNISKSPSSPSGKQHAKELLHNARKTISKIQNLQNDPISADVGDLGHFCEQIARMWDEAAERKPKFTITQRRDEEILHYLQDALEIPYWEFMVDIFLGWKANLESLSGDAVLRVLHSTKLELLDGRRRLLDDMVTLQGDEVEDIAPILDGIDARIAILGSLWNSASSNFDDAHYSLVALLESPQQSPALAVEEVLLPSLHEQRGLHEMETVTLVALIIVFLTAAIILGYKAFAISMQSRAVGSTGNADFWYQIQSSIMAVMGNIIMVVPLLKKSWFSPAYGLMWAFFALGLAFAFIAVILYPLVNPGWSFMVAFFASIASAASVLSMTLASARERNNVKVKSD</sequence>
<reference evidence="3" key="1">
    <citation type="submission" date="2020-01" db="EMBL/GenBank/DDBJ databases">
        <authorList>
            <consortium name="DOE Joint Genome Institute"/>
            <person name="Haridas S."/>
            <person name="Albert R."/>
            <person name="Binder M."/>
            <person name="Bloem J."/>
            <person name="Labutti K."/>
            <person name="Salamov A."/>
            <person name="Andreopoulos B."/>
            <person name="Baker S.E."/>
            <person name="Barry K."/>
            <person name="Bills G."/>
            <person name="Bluhm B.H."/>
            <person name="Cannon C."/>
            <person name="Castanera R."/>
            <person name="Culley D.E."/>
            <person name="Daum C."/>
            <person name="Ezra D."/>
            <person name="Gonzalez J.B."/>
            <person name="Henrissat B."/>
            <person name="Kuo A."/>
            <person name="Liang C."/>
            <person name="Lipzen A."/>
            <person name="Lutzoni F."/>
            <person name="Magnuson J."/>
            <person name="Mondo S."/>
            <person name="Nolan M."/>
            <person name="Ohm R."/>
            <person name="Pangilinan J."/>
            <person name="Park H.-J."/>
            <person name="Ramirez L."/>
            <person name="Alfaro M."/>
            <person name="Sun H."/>
            <person name="Tritt A."/>
            <person name="Yoshinaga Y."/>
            <person name="Zwiers L.-H."/>
            <person name="Turgeon B.G."/>
            <person name="Goodwin S.B."/>
            <person name="Spatafora J.W."/>
            <person name="Crous P.W."/>
            <person name="Grigoriev I.V."/>
        </authorList>
    </citation>
    <scope>NUCLEOTIDE SEQUENCE</scope>
    <source>
        <strain evidence="3">P77</strain>
    </source>
</reference>
<keyword evidence="2" id="KW-1133">Transmembrane helix</keyword>
<feature type="region of interest" description="Disordered" evidence="1">
    <location>
        <begin position="1"/>
        <end position="28"/>
    </location>
</feature>
<proteinExistence type="predicted"/>
<gene>
    <name evidence="3" type="ORF">BDW02DRAFT_626744</name>
</gene>
<keyword evidence="2" id="KW-0812">Transmembrane</keyword>
<dbReference type="EMBL" id="ML975248">
    <property type="protein sequence ID" value="KAF1838922.1"/>
    <property type="molecule type" value="Genomic_DNA"/>
</dbReference>
<evidence type="ECO:0008006" key="5">
    <source>
        <dbReference type="Google" id="ProtNLM"/>
    </source>
</evidence>
<keyword evidence="4" id="KW-1185">Reference proteome</keyword>
<evidence type="ECO:0000313" key="3">
    <source>
        <dbReference type="EMBL" id="KAF1838922.1"/>
    </source>
</evidence>
<dbReference type="AlphaFoldDB" id="A0A6A5KRZ3"/>
<dbReference type="InterPro" id="IPR036259">
    <property type="entry name" value="MFS_trans_sf"/>
</dbReference>
<feature type="compositionally biased region" description="Polar residues" evidence="1">
    <location>
        <begin position="148"/>
        <end position="176"/>
    </location>
</feature>
<evidence type="ECO:0000256" key="1">
    <source>
        <dbReference type="SAM" id="MobiDB-lite"/>
    </source>
</evidence>
<dbReference type="Proteomes" id="UP000800040">
    <property type="component" value="Unassembled WGS sequence"/>
</dbReference>
<dbReference type="SUPFAM" id="SSF103473">
    <property type="entry name" value="MFS general substrate transporter"/>
    <property type="match status" value="1"/>
</dbReference>
<feature type="transmembrane region" description="Helical" evidence="2">
    <location>
        <begin position="447"/>
        <end position="468"/>
    </location>
</feature>
<feature type="region of interest" description="Disordered" evidence="1">
    <location>
        <begin position="140"/>
        <end position="179"/>
    </location>
</feature>
<accession>A0A6A5KRZ3</accession>
<feature type="transmembrane region" description="Helical" evidence="2">
    <location>
        <begin position="413"/>
        <end position="435"/>
    </location>
</feature>
<protein>
    <recommendedName>
        <fullName evidence="5">Transmembrane protein</fullName>
    </recommendedName>
</protein>
<name>A0A6A5KRZ3_9PLEO</name>